<name>I2C9M5_BACAY</name>
<feature type="compositionally biased region" description="Basic and acidic residues" evidence="8">
    <location>
        <begin position="430"/>
        <end position="441"/>
    </location>
</feature>
<comment type="subcellular location">
    <subcellularLocation>
        <location evidence="1">Cell membrane</location>
        <topology evidence="1">Multi-pass membrane protein</topology>
    </subcellularLocation>
</comment>
<keyword evidence="3" id="KW-1003">Cell membrane</keyword>
<feature type="compositionally biased region" description="Basic and acidic residues" evidence="8">
    <location>
        <begin position="467"/>
        <end position="479"/>
    </location>
</feature>
<keyword evidence="5 9" id="KW-1133">Transmembrane helix</keyword>
<dbReference type="Proteomes" id="UP000002878">
    <property type="component" value="Chromosome"/>
</dbReference>
<feature type="transmembrane region" description="Helical" evidence="9">
    <location>
        <begin position="941"/>
        <end position="962"/>
    </location>
</feature>
<evidence type="ECO:0000256" key="9">
    <source>
        <dbReference type="SAM" id="Phobius"/>
    </source>
</evidence>
<dbReference type="HOGENOM" id="CLU_306899_0_0_9"/>
<feature type="transmembrane region" description="Helical" evidence="9">
    <location>
        <begin position="882"/>
        <end position="900"/>
    </location>
</feature>
<feature type="region of interest" description="Disordered" evidence="8">
    <location>
        <begin position="375"/>
        <end position="531"/>
    </location>
</feature>
<dbReference type="GO" id="GO:0140359">
    <property type="term" value="F:ABC-type transporter activity"/>
    <property type="evidence" value="ECO:0007669"/>
    <property type="project" value="InterPro"/>
</dbReference>
<evidence type="ECO:0000313" key="11">
    <source>
        <dbReference type="Proteomes" id="UP000002878"/>
    </source>
</evidence>
<comment type="similarity">
    <text evidence="2">Belongs to the EsaA family.</text>
</comment>
<evidence type="ECO:0000256" key="5">
    <source>
        <dbReference type="ARBA" id="ARBA00022989"/>
    </source>
</evidence>
<evidence type="ECO:0000256" key="8">
    <source>
        <dbReference type="SAM" id="MobiDB-lite"/>
    </source>
</evidence>
<feature type="compositionally biased region" description="Basic and acidic residues" evidence="8">
    <location>
        <begin position="375"/>
        <end position="422"/>
    </location>
</feature>
<dbReference type="PANTHER" id="PTHR30294:SF29">
    <property type="entry name" value="MULTIDRUG ABC TRANSPORTER PERMEASE YBHS-RELATED"/>
    <property type="match status" value="1"/>
</dbReference>
<sequence>MFSGKGGRQMTEQRKSLIKLIAAVVIILLLPVLFFRFIGDDPGKQKINATRQIAVVNEDMGLQTDENEEEESVHFGKEVAAALGGRPDYSWTVVNRSAAENGLAAKKYDAVVYIPSDFSKDILSYDKERPQKATLTFNIQSNLNAVNKEKVQRELEDAQKSMNKKMSALYWNFVSQKVNNVRGDFDKIVNKESEFQNVMYNFYKPSSNDLAGEIKRQKDLIDELKKSMNEAQGAAKEKLTSADEAKTTLKDFADTVERYKQYQENQKKLLMAAQEQNQKQITTGLNAIKAQQAANQFSTMMSGLSSGINQAQTQLDQTGSALLAAQQVREAQVPEQEHGMADIQSNLLNNYLTQYKAQARFETLNSIQTLMKRDRQALTVPEKDPGDDGSDEPKEEEKPEEEKPGDLKIDLDDQRDELKRISAEINHISDGLKEPEKENPAPEKPGQGDDGENSGDTDPNNGTNPGEDGKTEDGTKEEQPASDNTSDQEPKTVQTATAAKNVIPPADEPADDPNDSEGDGGTDISEAKERLNQAAERIQQIEKELEEKQQTHNEELKKRLDALDEEIQGLKDQIDDVKKRADKLKKKLEESEGKREQDFNTIYRMIVKTEQNILNYPSLDGGRKSALEQIFAAVINTKEISDLMSYYNDLSLYEATLYHSLDAGSLPDVKNRVLKAQQGEVQTVLAIKPEETASWENLKNNKMQTDEDISNFIKGMTEFSDNYSSYIRDEQAGVLDELASISDSAAKASDQLAEGAVQEAAAFSGDGLTGTMALGAQDTVGREVLQMSDTMGHLSERQSGIISYTDNMQQSVNDVQQKADTLNSNWGKNVDSTKLIRNDVYGILGNALVDGQENGYVYDYLANPLKISGEVPEDRVQNVPPVVILVIVLISSLLIGYFSSYYQQAPLLVKGALFGILNIMVGLMISLFGLNIYSLPDDQTIKWSVFTILLLAASSAFIRAAFVFSSITGWIASSALILFYVAPLIDLIMPNFTFDSPVSKVYIDIQYGTGHLFAMGVTVLAIIALIAAALPLVIRLFAEKTEESDQSYEA</sequence>
<feature type="transmembrane region" description="Helical" evidence="9">
    <location>
        <begin position="1012"/>
        <end position="1034"/>
    </location>
</feature>
<dbReference type="PANTHER" id="PTHR30294">
    <property type="entry name" value="MEMBRANE COMPONENT OF ABC TRANSPORTER YHHJ-RELATED"/>
    <property type="match status" value="1"/>
</dbReference>
<feature type="transmembrane region" description="Helical" evidence="9">
    <location>
        <begin position="912"/>
        <end position="935"/>
    </location>
</feature>
<keyword evidence="6 9" id="KW-0472">Membrane</keyword>
<evidence type="ECO:0000256" key="6">
    <source>
        <dbReference type="ARBA" id="ARBA00023136"/>
    </source>
</evidence>
<dbReference type="NCBIfam" id="TIGR03929">
    <property type="entry name" value="T7_esaA_Nterm"/>
    <property type="match status" value="1"/>
</dbReference>
<evidence type="ECO:0000256" key="4">
    <source>
        <dbReference type="ARBA" id="ARBA00022692"/>
    </source>
</evidence>
<feature type="coiled-coil region" evidence="7">
    <location>
        <begin position="207"/>
        <end position="234"/>
    </location>
</feature>
<protein>
    <submittedName>
        <fullName evidence="10">Putative membrane protein</fullName>
    </submittedName>
</protein>
<accession>I2C9M5</accession>
<gene>
    <name evidence="10" type="primary">yueB</name>
    <name evidence="10" type="ORF">MUS_3478</name>
</gene>
<dbReference type="Gene3D" id="3.40.1710.10">
    <property type="entry name" value="abc type-2 transporter like domain"/>
    <property type="match status" value="1"/>
</dbReference>
<reference evidence="10 11" key="1">
    <citation type="journal article" date="2012" name="J. Biotechnol.">
        <title>Genome sequence of the plant growth promoting strain Bacillus amyloliquefaciens subsp. plantarum B9601-Y2 and expression of mersacidin and other secondary metabolites.</title>
        <authorList>
            <person name="He P."/>
            <person name="Hao K."/>
            <person name="Blom J."/>
            <person name="Ruckert C."/>
            <person name="Vater J."/>
            <person name="Mao Z."/>
            <person name="Wu Y."/>
            <person name="Hou M."/>
            <person name="He P."/>
            <person name="He Y."/>
            <person name="Borriss R."/>
        </authorList>
    </citation>
    <scope>NUCLEOTIDE SEQUENCE [LARGE SCALE GENOMIC DNA]</scope>
    <source>
        <strain evidence="10">Y2</strain>
    </source>
</reference>
<feature type="transmembrane region" description="Helical" evidence="9">
    <location>
        <begin position="969"/>
        <end position="992"/>
    </location>
</feature>
<dbReference type="InterPro" id="IPR051449">
    <property type="entry name" value="ABC-2_transporter_component"/>
</dbReference>
<feature type="compositionally biased region" description="Acidic residues" evidence="8">
    <location>
        <begin position="508"/>
        <end position="520"/>
    </location>
</feature>
<evidence type="ECO:0000313" key="10">
    <source>
        <dbReference type="EMBL" id="AFJ63349.1"/>
    </source>
</evidence>
<dbReference type="GO" id="GO:0005886">
    <property type="term" value="C:plasma membrane"/>
    <property type="evidence" value="ECO:0007669"/>
    <property type="project" value="UniProtKB-SubCell"/>
</dbReference>
<dbReference type="PATRIC" id="fig|1126211.3.peg.3306"/>
<keyword evidence="7" id="KW-0175">Coiled coil</keyword>
<evidence type="ECO:0000256" key="3">
    <source>
        <dbReference type="ARBA" id="ARBA00022475"/>
    </source>
</evidence>
<feature type="transmembrane region" description="Helical" evidence="9">
    <location>
        <begin position="20"/>
        <end position="38"/>
    </location>
</feature>
<feature type="compositionally biased region" description="Polar residues" evidence="8">
    <location>
        <begin position="481"/>
        <end position="498"/>
    </location>
</feature>
<evidence type="ECO:0000256" key="2">
    <source>
        <dbReference type="ARBA" id="ARBA00008338"/>
    </source>
</evidence>
<organism evidence="10 11">
    <name type="scientific">Bacillus amyloliquefaciens (strain Y2)</name>
    <name type="common">Bacillus amyloliquefaciens subsp. plantarum (strain B9601-Y2)</name>
    <dbReference type="NCBI Taxonomy" id="1155777"/>
    <lineage>
        <taxon>Bacteria</taxon>
        <taxon>Bacillati</taxon>
        <taxon>Bacillota</taxon>
        <taxon>Bacilli</taxon>
        <taxon>Bacillales</taxon>
        <taxon>Bacillaceae</taxon>
        <taxon>Bacillus</taxon>
        <taxon>Bacillus amyloliquefaciens group</taxon>
    </lineage>
</organism>
<dbReference type="InterPro" id="IPR023838">
    <property type="entry name" value="T7SS_EsaA"/>
</dbReference>
<dbReference type="EMBL" id="CP003332">
    <property type="protein sequence ID" value="AFJ63349.1"/>
    <property type="molecule type" value="Genomic_DNA"/>
</dbReference>
<keyword evidence="4 9" id="KW-0812">Transmembrane</keyword>
<proteinExistence type="inferred from homology"/>
<evidence type="ECO:0000256" key="7">
    <source>
        <dbReference type="SAM" id="Coils"/>
    </source>
</evidence>
<evidence type="ECO:0000256" key="1">
    <source>
        <dbReference type="ARBA" id="ARBA00004651"/>
    </source>
</evidence>
<dbReference type="AlphaFoldDB" id="I2C9M5"/>
<dbReference type="KEGG" id="bqy:MUS_3478"/>